<feature type="transmembrane region" description="Helical" evidence="2">
    <location>
        <begin position="373"/>
        <end position="392"/>
    </location>
</feature>
<dbReference type="EMBL" id="CAEZWW010000110">
    <property type="protein sequence ID" value="CAB4676744.1"/>
    <property type="molecule type" value="Genomic_DNA"/>
</dbReference>
<dbReference type="GO" id="GO:0022857">
    <property type="term" value="F:transmembrane transporter activity"/>
    <property type="evidence" value="ECO:0007669"/>
    <property type="project" value="InterPro"/>
</dbReference>
<reference evidence="3" key="1">
    <citation type="submission" date="2020-05" db="EMBL/GenBank/DDBJ databases">
        <authorList>
            <person name="Chiriac C."/>
            <person name="Salcher M."/>
            <person name="Ghai R."/>
            <person name="Kavagutti S V."/>
        </authorList>
    </citation>
    <scope>NUCLEOTIDE SEQUENCE</scope>
</reference>
<keyword evidence="2" id="KW-0812">Transmembrane</keyword>
<gene>
    <name evidence="3" type="ORF">UFOPK2310_00952</name>
    <name evidence="4" type="ORF">UFOPK2625_00391</name>
    <name evidence="5" type="ORF">UFOPK3425_00038</name>
    <name evidence="6" type="ORF">UFOPK4092_00110</name>
</gene>
<feature type="transmembrane region" description="Helical" evidence="2">
    <location>
        <begin position="310"/>
        <end position="332"/>
    </location>
</feature>
<evidence type="ECO:0000313" key="3">
    <source>
        <dbReference type="EMBL" id="CAB4676744.1"/>
    </source>
</evidence>
<feature type="transmembrane region" description="Helical" evidence="2">
    <location>
        <begin position="215"/>
        <end position="236"/>
    </location>
</feature>
<feature type="transmembrane region" description="Helical" evidence="2">
    <location>
        <begin position="46"/>
        <end position="67"/>
    </location>
</feature>
<feature type="transmembrane region" description="Helical" evidence="2">
    <location>
        <begin position="21"/>
        <end position="40"/>
    </location>
</feature>
<feature type="transmembrane region" description="Helical" evidence="2">
    <location>
        <begin position="146"/>
        <end position="171"/>
    </location>
</feature>
<feature type="transmembrane region" description="Helical" evidence="2">
    <location>
        <begin position="104"/>
        <end position="125"/>
    </location>
</feature>
<dbReference type="Pfam" id="PF07690">
    <property type="entry name" value="MFS_1"/>
    <property type="match status" value="1"/>
</dbReference>
<dbReference type="InterPro" id="IPR011701">
    <property type="entry name" value="MFS"/>
</dbReference>
<accession>A0A6J6MVB0</accession>
<evidence type="ECO:0000313" key="5">
    <source>
        <dbReference type="EMBL" id="CAB4858608.1"/>
    </source>
</evidence>
<evidence type="ECO:0000256" key="1">
    <source>
        <dbReference type="SAM" id="MobiDB-lite"/>
    </source>
</evidence>
<name>A0A6J6MVB0_9ZZZZ</name>
<proteinExistence type="predicted"/>
<dbReference type="InterPro" id="IPR036259">
    <property type="entry name" value="MFS_trans_sf"/>
</dbReference>
<protein>
    <submittedName>
        <fullName evidence="3">Unannotated protein</fullName>
    </submittedName>
</protein>
<feature type="transmembrane region" description="Helical" evidence="2">
    <location>
        <begin position="256"/>
        <end position="275"/>
    </location>
</feature>
<feature type="region of interest" description="Disordered" evidence="1">
    <location>
        <begin position="402"/>
        <end position="432"/>
    </location>
</feature>
<dbReference type="SUPFAM" id="SSF103473">
    <property type="entry name" value="MFS general substrate transporter"/>
    <property type="match status" value="1"/>
</dbReference>
<dbReference type="PANTHER" id="PTHR23542">
    <property type="match status" value="1"/>
</dbReference>
<dbReference type="EMBL" id="CAEZXZ010000039">
    <property type="protein sequence ID" value="CAB4698517.1"/>
    <property type="molecule type" value="Genomic_DNA"/>
</dbReference>
<dbReference type="EMBL" id="CAFBLV010000003">
    <property type="protein sequence ID" value="CAB4858608.1"/>
    <property type="molecule type" value="Genomic_DNA"/>
</dbReference>
<sequence length="432" mass="44534">MLSTYREVLRLPGALAFSSSGLLARLPMAMVGLGILFFTSGVTGSYGLGGLMSAAFSLSAAAGMIISSRLVDRLGQHKVLGWLIAAESLGLGLFVISMELSWPMGISAVIVVGAGACSPAIGPAVRARWTFVIARVDSASSPKLRTAFALESIFEELIFTIGPLITAWLAISLALPAPILLAIVIGVAGTLVLIRQRSTEPTPAPLHQSKVPHVAAFRHSGVLLTIMSAIATGAIFGSYEVSIVAFATEQGAPEASGLLLAAWALTSMCGGLWFGSRHFRAPLSRQLVLITGSLTVALAITPFLNSLTTLAFASIISGALVAPLLITIFSLAERLVPNAQLTEGLTFMNSGLTVGLAFGITAGGYLIDASGAAFGFALGVAAAAVAFLVAVIGQRRLQRSVRTDGSIPPTSALNTEPIPGPAPGGFNIDDRQ</sequence>
<evidence type="ECO:0000313" key="6">
    <source>
        <dbReference type="EMBL" id="CAB5005711.1"/>
    </source>
</evidence>
<evidence type="ECO:0000313" key="4">
    <source>
        <dbReference type="EMBL" id="CAB4698517.1"/>
    </source>
</evidence>
<feature type="transmembrane region" description="Helical" evidence="2">
    <location>
        <begin position="177"/>
        <end position="194"/>
    </location>
</feature>
<organism evidence="3">
    <name type="scientific">freshwater metagenome</name>
    <dbReference type="NCBI Taxonomy" id="449393"/>
    <lineage>
        <taxon>unclassified sequences</taxon>
        <taxon>metagenomes</taxon>
        <taxon>ecological metagenomes</taxon>
    </lineage>
</organism>
<keyword evidence="2" id="KW-1133">Transmembrane helix</keyword>
<dbReference type="Gene3D" id="1.20.1250.20">
    <property type="entry name" value="MFS general substrate transporter like domains"/>
    <property type="match status" value="1"/>
</dbReference>
<dbReference type="EMBL" id="CAFBPJ010000006">
    <property type="protein sequence ID" value="CAB5005711.1"/>
    <property type="molecule type" value="Genomic_DNA"/>
</dbReference>
<evidence type="ECO:0000256" key="2">
    <source>
        <dbReference type="SAM" id="Phobius"/>
    </source>
</evidence>
<feature type="transmembrane region" description="Helical" evidence="2">
    <location>
        <begin position="287"/>
        <end position="304"/>
    </location>
</feature>
<dbReference type="PANTHER" id="PTHR23542:SF1">
    <property type="entry name" value="MAJOR FACILITATOR SUPERFAMILY (MFS) PROFILE DOMAIN-CONTAINING PROTEIN"/>
    <property type="match status" value="1"/>
</dbReference>
<keyword evidence="2" id="KW-0472">Membrane</keyword>
<feature type="transmembrane region" description="Helical" evidence="2">
    <location>
        <begin position="79"/>
        <end position="98"/>
    </location>
</feature>
<dbReference type="AlphaFoldDB" id="A0A6J6MVB0"/>
<feature type="transmembrane region" description="Helical" evidence="2">
    <location>
        <begin position="344"/>
        <end position="367"/>
    </location>
</feature>